<dbReference type="PANTHER" id="PTHR46796:SF13">
    <property type="entry name" value="HTH-TYPE TRANSCRIPTIONAL ACTIVATOR RHAS"/>
    <property type="match status" value="1"/>
</dbReference>
<evidence type="ECO:0000256" key="3">
    <source>
        <dbReference type="ARBA" id="ARBA00023163"/>
    </source>
</evidence>
<keyword evidence="2" id="KW-0238">DNA-binding</keyword>
<keyword evidence="3" id="KW-0804">Transcription</keyword>
<dbReference type="Gene3D" id="1.10.10.60">
    <property type="entry name" value="Homeodomain-like"/>
    <property type="match status" value="2"/>
</dbReference>
<evidence type="ECO:0000256" key="1">
    <source>
        <dbReference type="ARBA" id="ARBA00023015"/>
    </source>
</evidence>
<keyword evidence="6" id="KW-1185">Reference proteome</keyword>
<sequence>MADPLAEIVTLLQPGAPFSKIARASGAWRVQRTEVGQVYYGLMISGSARLEVGGKPAIILRQGDFVLVPAIQDFTMSSLDPAPPAGLYSQPVMQADGTARIGSPDAPVEVEQLIGYCRFGSPDATLLVALLPDIVVVRGESRLGILATLVAEEARASRPARDVVLARLLEVLLIEAFRSTGERTASPGVLRGMGDDRLVVALRCMHADPARAWTVAELAREAGLSRSTFFTRFQREVGRPPMDYLTDWRITLAKDLLRRGRSLAEVAQRIGYGSTSAFSVAFSRQVGKPPARYAEELGFAAG</sequence>
<organism evidence="5 6">
    <name type="scientific">Kaistia defluvii</name>
    <dbReference type="NCBI Taxonomy" id="410841"/>
    <lineage>
        <taxon>Bacteria</taxon>
        <taxon>Pseudomonadati</taxon>
        <taxon>Pseudomonadota</taxon>
        <taxon>Alphaproteobacteria</taxon>
        <taxon>Hyphomicrobiales</taxon>
        <taxon>Kaistiaceae</taxon>
        <taxon>Kaistia</taxon>
    </lineage>
</organism>
<name>A0ABV2R4N1_9HYPH</name>
<dbReference type="InterPro" id="IPR009057">
    <property type="entry name" value="Homeodomain-like_sf"/>
</dbReference>
<dbReference type="PROSITE" id="PS01124">
    <property type="entry name" value="HTH_ARAC_FAMILY_2"/>
    <property type="match status" value="1"/>
</dbReference>
<dbReference type="Proteomes" id="UP001549321">
    <property type="component" value="Unassembled WGS sequence"/>
</dbReference>
<dbReference type="InterPro" id="IPR018060">
    <property type="entry name" value="HTH_AraC"/>
</dbReference>
<comment type="caution">
    <text evidence="5">The sequence shown here is derived from an EMBL/GenBank/DDBJ whole genome shotgun (WGS) entry which is preliminary data.</text>
</comment>
<proteinExistence type="predicted"/>
<dbReference type="PROSITE" id="PS00041">
    <property type="entry name" value="HTH_ARAC_FAMILY_1"/>
    <property type="match status" value="2"/>
</dbReference>
<dbReference type="InterPro" id="IPR050204">
    <property type="entry name" value="AraC_XylS_family_regulators"/>
</dbReference>
<dbReference type="PANTHER" id="PTHR46796">
    <property type="entry name" value="HTH-TYPE TRANSCRIPTIONAL ACTIVATOR RHAS-RELATED"/>
    <property type="match status" value="1"/>
</dbReference>
<evidence type="ECO:0000259" key="4">
    <source>
        <dbReference type="PROSITE" id="PS01124"/>
    </source>
</evidence>
<feature type="domain" description="HTH araC/xylS-type" evidence="4">
    <location>
        <begin position="196"/>
        <end position="296"/>
    </location>
</feature>
<accession>A0ABV2R4N1</accession>
<dbReference type="SUPFAM" id="SSF46689">
    <property type="entry name" value="Homeodomain-like"/>
    <property type="match status" value="2"/>
</dbReference>
<dbReference type="InterPro" id="IPR018062">
    <property type="entry name" value="HTH_AraC-typ_CS"/>
</dbReference>
<dbReference type="Pfam" id="PF12833">
    <property type="entry name" value="HTH_18"/>
    <property type="match status" value="1"/>
</dbReference>
<gene>
    <name evidence="5" type="ORF">ABIE08_003557</name>
</gene>
<evidence type="ECO:0000313" key="5">
    <source>
        <dbReference type="EMBL" id="MET4635606.1"/>
    </source>
</evidence>
<reference evidence="5 6" key="1">
    <citation type="submission" date="2024-06" db="EMBL/GenBank/DDBJ databases">
        <title>Sorghum-associated microbial communities from plants grown in Nebraska, USA.</title>
        <authorList>
            <person name="Schachtman D."/>
        </authorList>
    </citation>
    <scope>NUCLEOTIDE SEQUENCE [LARGE SCALE GENOMIC DNA]</scope>
    <source>
        <strain evidence="5 6">3207</strain>
    </source>
</reference>
<evidence type="ECO:0000256" key="2">
    <source>
        <dbReference type="ARBA" id="ARBA00023125"/>
    </source>
</evidence>
<dbReference type="SMART" id="SM00342">
    <property type="entry name" value="HTH_ARAC"/>
    <property type="match status" value="1"/>
</dbReference>
<dbReference type="RefSeq" id="WP_354553105.1">
    <property type="nucleotide sequence ID" value="NZ_JBEPSM010000003.1"/>
</dbReference>
<evidence type="ECO:0000313" key="6">
    <source>
        <dbReference type="Proteomes" id="UP001549321"/>
    </source>
</evidence>
<protein>
    <submittedName>
        <fullName evidence="5">AraC-like DNA-binding protein</fullName>
    </submittedName>
</protein>
<dbReference type="InterPro" id="IPR032783">
    <property type="entry name" value="AraC_lig"/>
</dbReference>
<dbReference type="EMBL" id="JBEPSM010000003">
    <property type="protein sequence ID" value="MET4635606.1"/>
    <property type="molecule type" value="Genomic_DNA"/>
</dbReference>
<dbReference type="Pfam" id="PF12852">
    <property type="entry name" value="Cupin_6"/>
    <property type="match status" value="1"/>
</dbReference>
<keyword evidence="1" id="KW-0805">Transcription regulation</keyword>